<reference evidence="2" key="1">
    <citation type="journal article" date="2010" name="Science">
        <title>Signatures of adaptation to obligate biotrophy in the Hyaloperonospora arabidopsidis genome.</title>
        <authorList>
            <person name="Baxter L."/>
            <person name="Tripathy S."/>
            <person name="Ishaque N."/>
            <person name="Boot N."/>
            <person name="Cabral A."/>
            <person name="Kemen E."/>
            <person name="Thines M."/>
            <person name="Ah-Fong A."/>
            <person name="Anderson R."/>
            <person name="Badejoko W."/>
            <person name="Bittner-Eddy P."/>
            <person name="Boore J.L."/>
            <person name="Chibucos M.C."/>
            <person name="Coates M."/>
            <person name="Dehal P."/>
            <person name="Delehaunty K."/>
            <person name="Dong S."/>
            <person name="Downton P."/>
            <person name="Dumas B."/>
            <person name="Fabro G."/>
            <person name="Fronick C."/>
            <person name="Fuerstenberg S.I."/>
            <person name="Fulton L."/>
            <person name="Gaulin E."/>
            <person name="Govers F."/>
            <person name="Hughes L."/>
            <person name="Humphray S."/>
            <person name="Jiang R.H."/>
            <person name="Judelson H."/>
            <person name="Kamoun S."/>
            <person name="Kyung K."/>
            <person name="Meijer H."/>
            <person name="Minx P."/>
            <person name="Morris P."/>
            <person name="Nelson J."/>
            <person name="Phuntumart V."/>
            <person name="Qutob D."/>
            <person name="Rehmany A."/>
            <person name="Rougon-Cardoso A."/>
            <person name="Ryden P."/>
            <person name="Torto-Alalibo T."/>
            <person name="Studholme D."/>
            <person name="Wang Y."/>
            <person name="Win J."/>
            <person name="Wood J."/>
            <person name="Clifton S.W."/>
            <person name="Rogers J."/>
            <person name="Van den Ackerveken G."/>
            <person name="Jones J.D."/>
            <person name="McDowell J.M."/>
            <person name="Beynon J."/>
            <person name="Tyler B.M."/>
        </authorList>
    </citation>
    <scope>NUCLEOTIDE SEQUENCE [LARGE SCALE GENOMIC DNA]</scope>
    <source>
        <strain evidence="2">Emoy2</strain>
    </source>
</reference>
<keyword evidence="2" id="KW-1185">Reference proteome</keyword>
<reference evidence="1" key="2">
    <citation type="submission" date="2015-06" db="UniProtKB">
        <authorList>
            <consortium name="EnsemblProtists"/>
        </authorList>
    </citation>
    <scope>IDENTIFICATION</scope>
    <source>
        <strain evidence="1">Emoy2</strain>
    </source>
</reference>
<dbReference type="Proteomes" id="UP000011713">
    <property type="component" value="Unassembled WGS sequence"/>
</dbReference>
<dbReference type="EMBL" id="JH598142">
    <property type="status" value="NOT_ANNOTATED_CDS"/>
    <property type="molecule type" value="Genomic_DNA"/>
</dbReference>
<organism evidence="1 2">
    <name type="scientific">Hyaloperonospora arabidopsidis (strain Emoy2)</name>
    <name type="common">Downy mildew agent</name>
    <name type="synonym">Peronospora arabidopsidis</name>
    <dbReference type="NCBI Taxonomy" id="559515"/>
    <lineage>
        <taxon>Eukaryota</taxon>
        <taxon>Sar</taxon>
        <taxon>Stramenopiles</taxon>
        <taxon>Oomycota</taxon>
        <taxon>Peronosporomycetes</taxon>
        <taxon>Peronosporales</taxon>
        <taxon>Peronosporaceae</taxon>
        <taxon>Hyaloperonospora</taxon>
    </lineage>
</organism>
<sequence>MTMQPSGATASRSSSTKSSLNSLRACATLKIAIHQCYHVRFSADVLPTTLSRAILVNAMRDVMPLEALKL</sequence>
<protein>
    <submittedName>
        <fullName evidence="1">Uncharacterized protein</fullName>
    </submittedName>
</protein>
<dbReference type="HOGENOM" id="CLU_2763273_0_0_1"/>
<evidence type="ECO:0000313" key="1">
    <source>
        <dbReference type="EnsemblProtists" id="HpaP813430"/>
    </source>
</evidence>
<evidence type="ECO:0000313" key="2">
    <source>
        <dbReference type="Proteomes" id="UP000011713"/>
    </source>
</evidence>
<name>M4C2W4_HYAAE</name>
<proteinExistence type="predicted"/>
<accession>M4C2W4</accession>
<dbReference type="EnsemblProtists" id="HpaT813430">
    <property type="protein sequence ID" value="HpaP813430"/>
    <property type="gene ID" value="HpaG813430"/>
</dbReference>
<dbReference type="VEuPathDB" id="FungiDB:HpaG813430"/>
<dbReference type="AlphaFoldDB" id="M4C2W4"/>
<dbReference type="InParanoid" id="M4C2W4"/>